<dbReference type="InterPro" id="IPR011011">
    <property type="entry name" value="Znf_FYVE_PHD"/>
</dbReference>
<dbReference type="PROSITE" id="PS01359">
    <property type="entry name" value="ZF_PHD_1"/>
    <property type="match status" value="1"/>
</dbReference>
<evidence type="ECO:0000256" key="2">
    <source>
        <dbReference type="ARBA" id="ARBA00010210"/>
    </source>
</evidence>
<feature type="compositionally biased region" description="Polar residues" evidence="12">
    <location>
        <begin position="296"/>
        <end position="306"/>
    </location>
</feature>
<dbReference type="PANTHER" id="PTHR10333">
    <property type="entry name" value="INHIBITOR OF GROWTH PROTEIN"/>
    <property type="match status" value="1"/>
</dbReference>
<evidence type="ECO:0000313" key="14">
    <source>
        <dbReference type="EMBL" id="OIW28020.1"/>
    </source>
</evidence>
<feature type="site" description="Histone H3K4me3 binding" evidence="8">
    <location>
        <position position="704"/>
    </location>
</feature>
<feature type="site" description="Histone H3K4me3 binding" evidence="8">
    <location>
        <position position="681"/>
    </location>
</feature>
<dbReference type="InterPro" id="IPR019787">
    <property type="entry name" value="Znf_PHD-finger"/>
</dbReference>
<feature type="region of interest" description="Disordered" evidence="12">
    <location>
        <begin position="105"/>
        <end position="159"/>
    </location>
</feature>
<dbReference type="SUPFAM" id="SSF57903">
    <property type="entry name" value="FYVE/PHD zinc finger"/>
    <property type="match status" value="1"/>
</dbReference>
<keyword evidence="7 11" id="KW-0539">Nucleus</keyword>
<dbReference type="STRING" id="1408157.A0A1J7JFJ1"/>
<dbReference type="OrthoDB" id="4173905at2759"/>
<dbReference type="PANTHER" id="PTHR10333:SF42">
    <property type="entry name" value="INHIBITOR OF GROWTH PROTEIN 5"/>
    <property type="match status" value="1"/>
</dbReference>
<feature type="region of interest" description="Disordered" evidence="12">
    <location>
        <begin position="447"/>
        <end position="678"/>
    </location>
</feature>
<feature type="site" description="Histone H3K4me3 binding" evidence="8">
    <location>
        <position position="692"/>
    </location>
</feature>
<dbReference type="InterPro" id="IPR001965">
    <property type="entry name" value="Znf_PHD"/>
</dbReference>
<comment type="function">
    <text evidence="11">Component of an histone acetyltransferase complex.</text>
</comment>
<reference evidence="14 15" key="1">
    <citation type="submission" date="2016-10" db="EMBL/GenBank/DDBJ databases">
        <title>Draft genome sequence of Coniochaeta ligniaria NRRL30616, a lignocellulolytic fungus for bioabatement of inhibitors in plant biomass hydrolysates.</title>
        <authorList>
            <consortium name="DOE Joint Genome Institute"/>
            <person name="Jimenez D.J."/>
            <person name="Hector R.E."/>
            <person name="Riley R."/>
            <person name="Sun H."/>
            <person name="Grigoriev I.V."/>
            <person name="Van Elsas J.D."/>
            <person name="Nichols N.N."/>
        </authorList>
    </citation>
    <scope>NUCLEOTIDE SEQUENCE [LARGE SCALE GENOMIC DNA]</scope>
    <source>
        <strain evidence="14 15">NRRL 30616</strain>
    </source>
</reference>
<dbReference type="Pfam" id="PF12998">
    <property type="entry name" value="ING"/>
    <property type="match status" value="1"/>
</dbReference>
<evidence type="ECO:0000256" key="10">
    <source>
        <dbReference type="PROSITE-ProRule" id="PRU00146"/>
    </source>
</evidence>
<evidence type="ECO:0000256" key="12">
    <source>
        <dbReference type="SAM" id="MobiDB-lite"/>
    </source>
</evidence>
<dbReference type="GO" id="GO:0070210">
    <property type="term" value="C:Rpd3L-Expanded complex"/>
    <property type="evidence" value="ECO:0007669"/>
    <property type="project" value="TreeGrafter"/>
</dbReference>
<keyword evidence="4 10" id="KW-0863">Zinc-finger</keyword>
<evidence type="ECO:0000256" key="3">
    <source>
        <dbReference type="ARBA" id="ARBA00022723"/>
    </source>
</evidence>
<dbReference type="SMART" id="SM00249">
    <property type="entry name" value="PHD"/>
    <property type="match status" value="1"/>
</dbReference>
<feature type="compositionally biased region" description="Basic and acidic residues" evidence="12">
    <location>
        <begin position="658"/>
        <end position="668"/>
    </location>
</feature>
<evidence type="ECO:0000256" key="4">
    <source>
        <dbReference type="ARBA" id="ARBA00022771"/>
    </source>
</evidence>
<keyword evidence="6 11" id="KW-0156">Chromatin regulator</keyword>
<evidence type="ECO:0000259" key="13">
    <source>
        <dbReference type="PROSITE" id="PS50016"/>
    </source>
</evidence>
<dbReference type="PROSITE" id="PS50016">
    <property type="entry name" value="ZF_PHD_2"/>
    <property type="match status" value="1"/>
</dbReference>
<evidence type="ECO:0000256" key="9">
    <source>
        <dbReference type="PIRSR" id="PIRSR628651-51"/>
    </source>
</evidence>
<comment type="similarity">
    <text evidence="2 11">Belongs to the ING family.</text>
</comment>
<feature type="compositionally biased region" description="Low complexity" evidence="12">
    <location>
        <begin position="115"/>
        <end position="128"/>
    </location>
</feature>
<dbReference type="SMART" id="SM01408">
    <property type="entry name" value="ING"/>
    <property type="match status" value="1"/>
</dbReference>
<feature type="region of interest" description="Disordered" evidence="12">
    <location>
        <begin position="1"/>
        <end position="48"/>
    </location>
</feature>
<feature type="domain" description="PHD-type" evidence="13">
    <location>
        <begin position="679"/>
        <end position="730"/>
    </location>
</feature>
<dbReference type="Gene3D" id="3.30.40.10">
    <property type="entry name" value="Zinc/RING finger domain, C3HC4 (zinc finger)"/>
    <property type="match status" value="1"/>
</dbReference>
<dbReference type="InParanoid" id="A0A1J7JFJ1"/>
<feature type="binding site" evidence="9">
    <location>
        <position position="727"/>
    </location>
    <ligand>
        <name>Zn(2+)</name>
        <dbReference type="ChEBI" id="CHEBI:29105"/>
        <label>2</label>
    </ligand>
</feature>
<feature type="compositionally biased region" description="Polar residues" evidence="12">
    <location>
        <begin position="129"/>
        <end position="140"/>
    </location>
</feature>
<comment type="domain">
    <text evidence="11">The PHD-type zinc finger mediates the binding to H3K4me3.</text>
</comment>
<keyword evidence="15" id="KW-1185">Reference proteome</keyword>
<feature type="binding site" evidence="9">
    <location>
        <position position="700"/>
    </location>
    <ligand>
        <name>Zn(2+)</name>
        <dbReference type="ChEBI" id="CHEBI:29105"/>
        <label>2</label>
    </ligand>
</feature>
<feature type="region of interest" description="Disordered" evidence="12">
    <location>
        <begin position="263"/>
        <end position="400"/>
    </location>
</feature>
<evidence type="ECO:0000256" key="5">
    <source>
        <dbReference type="ARBA" id="ARBA00022833"/>
    </source>
</evidence>
<evidence type="ECO:0000256" key="7">
    <source>
        <dbReference type="ARBA" id="ARBA00023242"/>
    </source>
</evidence>
<evidence type="ECO:0000256" key="11">
    <source>
        <dbReference type="RuleBase" id="RU361213"/>
    </source>
</evidence>
<feature type="binding site" evidence="9">
    <location>
        <position position="682"/>
    </location>
    <ligand>
        <name>Zn(2+)</name>
        <dbReference type="ChEBI" id="CHEBI:29105"/>
        <label>1</label>
    </ligand>
</feature>
<protein>
    <recommendedName>
        <fullName evidence="11">Chromatin modification-related protein</fullName>
    </recommendedName>
</protein>
<feature type="binding site" evidence="9">
    <location>
        <position position="695"/>
    </location>
    <ligand>
        <name>Zn(2+)</name>
        <dbReference type="ChEBI" id="CHEBI:29105"/>
        <label>2</label>
    </ligand>
</feature>
<dbReference type="EMBL" id="KV875099">
    <property type="protein sequence ID" value="OIW28020.1"/>
    <property type="molecule type" value="Genomic_DNA"/>
</dbReference>
<feature type="compositionally biased region" description="Basic and acidic residues" evidence="12">
    <location>
        <begin position="547"/>
        <end position="566"/>
    </location>
</feature>
<feature type="compositionally biased region" description="Low complexity" evidence="12">
    <location>
        <begin position="612"/>
        <end position="630"/>
    </location>
</feature>
<dbReference type="GO" id="GO:0033698">
    <property type="term" value="C:Rpd3L complex"/>
    <property type="evidence" value="ECO:0007669"/>
    <property type="project" value="TreeGrafter"/>
</dbReference>
<dbReference type="InterPro" id="IPR013083">
    <property type="entry name" value="Znf_RING/FYVE/PHD"/>
</dbReference>
<organism evidence="14 15">
    <name type="scientific">Coniochaeta ligniaria NRRL 30616</name>
    <dbReference type="NCBI Taxonomy" id="1408157"/>
    <lineage>
        <taxon>Eukaryota</taxon>
        <taxon>Fungi</taxon>
        <taxon>Dikarya</taxon>
        <taxon>Ascomycota</taxon>
        <taxon>Pezizomycotina</taxon>
        <taxon>Sordariomycetes</taxon>
        <taxon>Sordariomycetidae</taxon>
        <taxon>Coniochaetales</taxon>
        <taxon>Coniochaetaceae</taxon>
        <taxon>Coniochaeta</taxon>
    </lineage>
</organism>
<feature type="site" description="Histone H3K4me3 binding" evidence="8">
    <location>
        <position position="696"/>
    </location>
</feature>
<sequence length="741" mass="78170">MKTAKPPVAESSAGSNRRAQPVRRTRTNPARTAAPPNGANALSSGHTHDQPIDIFPAVTHFTDAITALPKELVRHFTLLKEVDAKIFAPEESLFKLIDAALNAPPPDPPRSVNDASSSVAPASAPMSAQNSSTGLASNSHFPAVPSNDEPNNTALFDPSNLPRRQLFRQTAFKIQEMLVSLEEKNHVISTANEALQKQLGRIEDLWPNLEGEFSDEAKWGSTTHWAYLENRIAKANNNSQAERSRREGAATLSAAAQQLAEEAAARSSDRKQALAAKRNSKNNQANDADADGRPQEQPSKRSQNTGKSRRPAGEAAGAVGLGISTPPTANGANPIPKRRKVENKQANNSGGAAPEKAMSSVFGAAAAKPKTTSPSGTPAPEGTKKRKALPTSSNQAKKRFVIPLQRNGRQLCDLTYAVTYSRTTAAMSPSVTGSPVIGTFPAEISKVARSSPAPSSTARPSSSRARPPTAQSAVEAPKLQPPSTTASSKPEDPPVAMPDVAVQSNGTRAASETKTQKEAPVPPRPELIKAESEPQVVAAPVPVPNGARKDSTAKPPPEESEAKKESNTPIVPPKPQPQLQQPPASPIIAATPVMTKSGRASKPSTPSLGTFAEAAAARSRPSRASENPSSQPKRSHKKGASAAAAAAAAAAMAQAAAAKEEIHSKADSGQEDDEDGDEPRYCYCNGISYGEMVACDADGCKREWFHLDCVGLKVAPKGNAKWYCEDCKKRLRLGSKTVNGR</sequence>
<feature type="binding site" evidence="9">
    <location>
        <position position="706"/>
    </location>
    <ligand>
        <name>Zn(2+)</name>
        <dbReference type="ChEBI" id="CHEBI:29105"/>
        <label>1</label>
    </ligand>
</feature>
<feature type="compositionally biased region" description="Low complexity" evidence="12">
    <location>
        <begin position="577"/>
        <end position="592"/>
    </location>
</feature>
<feature type="compositionally biased region" description="Low complexity" evidence="12">
    <location>
        <begin position="448"/>
        <end position="470"/>
    </location>
</feature>
<dbReference type="GO" id="GO:0006325">
    <property type="term" value="P:chromatin organization"/>
    <property type="evidence" value="ECO:0007669"/>
    <property type="project" value="UniProtKB-KW"/>
</dbReference>
<proteinExistence type="inferred from homology"/>
<evidence type="ECO:0000256" key="6">
    <source>
        <dbReference type="ARBA" id="ARBA00022853"/>
    </source>
</evidence>
<dbReference type="InterPro" id="IPR024610">
    <property type="entry name" value="ING_N_histone-binding"/>
</dbReference>
<comment type="subcellular location">
    <subcellularLocation>
        <location evidence="1 11">Nucleus</location>
    </subcellularLocation>
</comment>
<feature type="binding site" evidence="9">
    <location>
        <position position="724"/>
    </location>
    <ligand>
        <name>Zn(2+)</name>
        <dbReference type="ChEBI" id="CHEBI:29105"/>
        <label>2</label>
    </ligand>
</feature>
<feature type="binding site" evidence="9">
    <location>
        <position position="684"/>
    </location>
    <ligand>
        <name>Zn(2+)</name>
        <dbReference type="ChEBI" id="CHEBI:29105"/>
        <label>1</label>
    </ligand>
</feature>
<evidence type="ECO:0000256" key="1">
    <source>
        <dbReference type="ARBA" id="ARBA00004123"/>
    </source>
</evidence>
<feature type="compositionally biased region" description="Low complexity" evidence="12">
    <location>
        <begin position="27"/>
        <end position="41"/>
    </location>
</feature>
<keyword evidence="3 9" id="KW-0479">Metal-binding</keyword>
<dbReference type="InterPro" id="IPR028651">
    <property type="entry name" value="ING_fam"/>
</dbReference>
<dbReference type="AlphaFoldDB" id="A0A1J7JFJ1"/>
<comment type="subunit">
    <text evidence="11">Component of an histone acetyltransferase complex. Interacts with H3K4me3 and to a lesser extent with H3K4me2.</text>
</comment>
<dbReference type="InterPro" id="IPR019786">
    <property type="entry name" value="Zinc_finger_PHD-type_CS"/>
</dbReference>
<name>A0A1J7JFJ1_9PEZI</name>
<dbReference type="Proteomes" id="UP000182658">
    <property type="component" value="Unassembled WGS sequence"/>
</dbReference>
<keyword evidence="5 9" id="KW-0862">Zinc</keyword>
<dbReference type="CDD" id="cd15505">
    <property type="entry name" value="PHD_ING"/>
    <property type="match status" value="1"/>
</dbReference>
<feature type="compositionally biased region" description="Low complexity" evidence="12">
    <location>
        <begin position="640"/>
        <end position="657"/>
    </location>
</feature>
<evidence type="ECO:0000256" key="8">
    <source>
        <dbReference type="PIRSR" id="PIRSR628651-50"/>
    </source>
</evidence>
<feature type="binding site" evidence="9">
    <location>
        <position position="709"/>
    </location>
    <ligand>
        <name>Zn(2+)</name>
        <dbReference type="ChEBI" id="CHEBI:29105"/>
        <label>1</label>
    </ligand>
</feature>
<feature type="compositionally biased region" description="Basic and acidic residues" evidence="12">
    <location>
        <begin position="263"/>
        <end position="272"/>
    </location>
</feature>
<accession>A0A1J7JFJ1</accession>
<gene>
    <name evidence="14" type="ORF">CONLIGDRAFT_646225</name>
</gene>
<dbReference type="GO" id="GO:0008270">
    <property type="term" value="F:zinc ion binding"/>
    <property type="evidence" value="ECO:0007669"/>
    <property type="project" value="UniProtKB-KW"/>
</dbReference>
<dbReference type="GO" id="GO:0006355">
    <property type="term" value="P:regulation of DNA-templated transcription"/>
    <property type="evidence" value="ECO:0007669"/>
    <property type="project" value="TreeGrafter"/>
</dbReference>
<feature type="compositionally biased region" description="Polar residues" evidence="12">
    <location>
        <begin position="502"/>
        <end position="513"/>
    </location>
</feature>
<evidence type="ECO:0000313" key="15">
    <source>
        <dbReference type="Proteomes" id="UP000182658"/>
    </source>
</evidence>